<keyword evidence="2" id="KW-1185">Reference proteome</keyword>
<name>A0AAF0T550_9EURY</name>
<accession>A0AAF0T550</accession>
<organism evidence="1 2">
    <name type="scientific">Natrinema thermotolerans</name>
    <dbReference type="NCBI Taxonomy" id="121872"/>
    <lineage>
        <taxon>Archaea</taxon>
        <taxon>Methanobacteriati</taxon>
        <taxon>Methanobacteriota</taxon>
        <taxon>Stenosarchaea group</taxon>
        <taxon>Halobacteria</taxon>
        <taxon>Halobacteriales</taxon>
        <taxon>Natrialbaceae</taxon>
        <taxon>Natrinema</taxon>
    </lineage>
</organism>
<dbReference type="EMBL" id="CP101873">
    <property type="protein sequence ID" value="WMT06949.1"/>
    <property type="molecule type" value="Genomic_DNA"/>
</dbReference>
<dbReference type="Proteomes" id="UP001224926">
    <property type="component" value="Chromosome"/>
</dbReference>
<dbReference type="AlphaFoldDB" id="A0AAF0T550"/>
<protein>
    <submittedName>
        <fullName evidence="1">Uncharacterized protein</fullName>
    </submittedName>
</protein>
<evidence type="ECO:0000313" key="1">
    <source>
        <dbReference type="EMBL" id="WMT06949.1"/>
    </source>
</evidence>
<sequence>MVTSPYETVLRGSNGRYYTDWQVRTQLRSGEWALCLRQREPDRRLVETAEDALLMLRPVEPTALPAGLEIRVTGRRARVVDTRRPPGGRGVTDRP</sequence>
<reference evidence="1 2" key="1">
    <citation type="submission" date="2022-07" db="EMBL/GenBank/DDBJ databases">
        <title>Two temperate virus in Haloterrigena jeotgali A29.</title>
        <authorList>
            <person name="Deng X."/>
        </authorList>
    </citation>
    <scope>NUCLEOTIDE SEQUENCE [LARGE SCALE GENOMIC DNA]</scope>
    <source>
        <strain evidence="1 2">A29</strain>
    </source>
</reference>
<proteinExistence type="predicted"/>
<dbReference type="GeneID" id="39863203"/>
<gene>
    <name evidence="1" type="ORF">NP511_16360</name>
</gene>
<dbReference type="RefSeq" id="WP_084158306.1">
    <property type="nucleotide sequence ID" value="NZ_CP101873.1"/>
</dbReference>
<evidence type="ECO:0000313" key="2">
    <source>
        <dbReference type="Proteomes" id="UP001224926"/>
    </source>
</evidence>